<proteinExistence type="predicted"/>
<feature type="domain" description="C-type lectin" evidence="1">
    <location>
        <begin position="29"/>
        <end position="159"/>
    </location>
</feature>
<feature type="non-terminal residue" evidence="2">
    <location>
        <position position="1"/>
    </location>
</feature>
<feature type="non-terminal residue" evidence="2">
    <location>
        <position position="160"/>
    </location>
</feature>
<gene>
    <name evidence="2" type="ORF">Bpfe_001534</name>
</gene>
<evidence type="ECO:0000313" key="2">
    <source>
        <dbReference type="EMBL" id="KAK0069352.1"/>
    </source>
</evidence>
<keyword evidence="3" id="KW-1185">Reference proteome</keyword>
<protein>
    <submittedName>
        <fullName evidence="2">C-type lectin 4</fullName>
    </submittedName>
</protein>
<dbReference type="CDD" id="cd00037">
    <property type="entry name" value="CLECT"/>
    <property type="match status" value="1"/>
</dbReference>
<sequence>YYKTSIFENCILDDSVCVPCLNNTSQISVNGKCFKVFKNNTNWNGAQGFCSKNFYNGKLAEPITQNELNAIYKLVDVVRNGAFNVITWIGANDLEVEGHFVWASDNSTLNPALWGKSAPDNWLNPYTNERENCVSLVVNENLTRLNDASCSLNYSLICQS</sequence>
<dbReference type="SMART" id="SM00034">
    <property type="entry name" value="CLECT"/>
    <property type="match status" value="1"/>
</dbReference>
<dbReference type="InterPro" id="IPR016187">
    <property type="entry name" value="CTDL_fold"/>
</dbReference>
<dbReference type="Proteomes" id="UP001233172">
    <property type="component" value="Unassembled WGS sequence"/>
</dbReference>
<accession>A0AAD8CB48</accession>
<dbReference type="Pfam" id="PF00059">
    <property type="entry name" value="Lectin_C"/>
    <property type="match status" value="1"/>
</dbReference>
<evidence type="ECO:0000259" key="1">
    <source>
        <dbReference type="PROSITE" id="PS50041"/>
    </source>
</evidence>
<dbReference type="SUPFAM" id="SSF56436">
    <property type="entry name" value="C-type lectin-like"/>
    <property type="match status" value="1"/>
</dbReference>
<dbReference type="InterPro" id="IPR050111">
    <property type="entry name" value="C-type_lectin/snaclec_domain"/>
</dbReference>
<reference evidence="2" key="1">
    <citation type="journal article" date="2023" name="PLoS Negl. Trop. Dis.">
        <title>A genome sequence for Biomphalaria pfeifferi, the major vector snail for the human-infecting parasite Schistosoma mansoni.</title>
        <authorList>
            <person name="Bu L."/>
            <person name="Lu L."/>
            <person name="Laidemitt M.R."/>
            <person name="Zhang S.M."/>
            <person name="Mutuku M."/>
            <person name="Mkoji G."/>
            <person name="Steinauer M."/>
            <person name="Loker E.S."/>
        </authorList>
    </citation>
    <scope>NUCLEOTIDE SEQUENCE</scope>
    <source>
        <strain evidence="2">KasaAsao</strain>
    </source>
</reference>
<dbReference type="PANTHER" id="PTHR22803">
    <property type="entry name" value="MANNOSE, PHOSPHOLIPASE, LECTIN RECEPTOR RELATED"/>
    <property type="match status" value="1"/>
</dbReference>
<reference evidence="2" key="2">
    <citation type="submission" date="2023-04" db="EMBL/GenBank/DDBJ databases">
        <authorList>
            <person name="Bu L."/>
            <person name="Lu L."/>
            <person name="Laidemitt M.R."/>
            <person name="Zhang S.M."/>
            <person name="Mutuku M."/>
            <person name="Mkoji G."/>
            <person name="Steinauer M."/>
            <person name="Loker E.S."/>
        </authorList>
    </citation>
    <scope>NUCLEOTIDE SEQUENCE</scope>
    <source>
        <strain evidence="2">KasaAsao</strain>
        <tissue evidence="2">Whole Snail</tissue>
    </source>
</reference>
<comment type="caution">
    <text evidence="2">The sequence shown here is derived from an EMBL/GenBank/DDBJ whole genome shotgun (WGS) entry which is preliminary data.</text>
</comment>
<organism evidence="2 3">
    <name type="scientific">Biomphalaria pfeifferi</name>
    <name type="common">Bloodfluke planorb</name>
    <name type="synonym">Freshwater snail</name>
    <dbReference type="NCBI Taxonomy" id="112525"/>
    <lineage>
        <taxon>Eukaryota</taxon>
        <taxon>Metazoa</taxon>
        <taxon>Spiralia</taxon>
        <taxon>Lophotrochozoa</taxon>
        <taxon>Mollusca</taxon>
        <taxon>Gastropoda</taxon>
        <taxon>Heterobranchia</taxon>
        <taxon>Euthyneura</taxon>
        <taxon>Panpulmonata</taxon>
        <taxon>Hygrophila</taxon>
        <taxon>Lymnaeoidea</taxon>
        <taxon>Planorbidae</taxon>
        <taxon>Biomphalaria</taxon>
    </lineage>
</organism>
<evidence type="ECO:0000313" key="3">
    <source>
        <dbReference type="Proteomes" id="UP001233172"/>
    </source>
</evidence>
<dbReference type="AlphaFoldDB" id="A0AAD8CB48"/>
<dbReference type="PROSITE" id="PS50041">
    <property type="entry name" value="C_TYPE_LECTIN_2"/>
    <property type="match status" value="1"/>
</dbReference>
<dbReference type="Gene3D" id="3.10.100.10">
    <property type="entry name" value="Mannose-Binding Protein A, subunit A"/>
    <property type="match status" value="1"/>
</dbReference>
<dbReference type="InterPro" id="IPR016186">
    <property type="entry name" value="C-type_lectin-like/link_sf"/>
</dbReference>
<name>A0AAD8CB48_BIOPF</name>
<dbReference type="InterPro" id="IPR001304">
    <property type="entry name" value="C-type_lectin-like"/>
</dbReference>
<dbReference type="EMBL" id="JASAOG010000003">
    <property type="protein sequence ID" value="KAK0069352.1"/>
    <property type="molecule type" value="Genomic_DNA"/>
</dbReference>